<dbReference type="Pfam" id="PF08447">
    <property type="entry name" value="PAS_3"/>
    <property type="match status" value="1"/>
</dbReference>
<evidence type="ECO:0000313" key="9">
    <source>
        <dbReference type="Proteomes" id="UP000769617"/>
    </source>
</evidence>
<keyword evidence="1" id="KW-0488">Methylation</keyword>
<comment type="caution">
    <text evidence="8">The sequence shown here is derived from an EMBL/GenBank/DDBJ whole genome shotgun (WGS) entry which is preliminary data.</text>
</comment>
<feature type="domain" description="Methyl-accepting transducer" evidence="6">
    <location>
        <begin position="278"/>
        <end position="507"/>
    </location>
</feature>
<dbReference type="SUPFAM" id="SSF55785">
    <property type="entry name" value="PYP-like sensor domain (PAS domain)"/>
    <property type="match status" value="1"/>
</dbReference>
<dbReference type="PRINTS" id="PR00260">
    <property type="entry name" value="CHEMTRNSDUCR"/>
</dbReference>
<keyword evidence="5" id="KW-0175">Coiled coil</keyword>
<organism evidence="8 9">
    <name type="scientific">Billgrantia antri</name>
    <dbReference type="NCBI Taxonomy" id="2846777"/>
    <lineage>
        <taxon>Bacteria</taxon>
        <taxon>Pseudomonadati</taxon>
        <taxon>Pseudomonadota</taxon>
        <taxon>Gammaproteobacteria</taxon>
        <taxon>Oceanospirillales</taxon>
        <taxon>Halomonadaceae</taxon>
        <taxon>Billgrantia</taxon>
    </lineage>
</organism>
<dbReference type="CDD" id="cd06225">
    <property type="entry name" value="HAMP"/>
    <property type="match status" value="1"/>
</dbReference>
<gene>
    <name evidence="8" type="ORF">KPL81_01270</name>
</gene>
<dbReference type="Pfam" id="PF00672">
    <property type="entry name" value="HAMP"/>
    <property type="match status" value="1"/>
</dbReference>
<dbReference type="SMART" id="SM00304">
    <property type="entry name" value="HAMP"/>
    <property type="match status" value="1"/>
</dbReference>
<keyword evidence="2 4" id="KW-0807">Transducer</keyword>
<dbReference type="InterPro" id="IPR004089">
    <property type="entry name" value="MCPsignal_dom"/>
</dbReference>
<dbReference type="EMBL" id="JAHYCA010000001">
    <property type="protein sequence ID" value="MBW6389792.1"/>
    <property type="molecule type" value="Genomic_DNA"/>
</dbReference>
<reference evidence="8 9" key="1">
    <citation type="submission" date="2021-07" db="EMBL/GenBank/DDBJ databases">
        <authorList>
            <person name="So Y."/>
        </authorList>
    </citation>
    <scope>NUCLEOTIDE SEQUENCE [LARGE SCALE GENOMIC DNA]</scope>
    <source>
        <strain evidence="8 9">Y3S6</strain>
    </source>
</reference>
<evidence type="ECO:0000313" key="8">
    <source>
        <dbReference type="EMBL" id="MBW6389792.1"/>
    </source>
</evidence>
<dbReference type="PROSITE" id="PS50111">
    <property type="entry name" value="CHEMOTAXIS_TRANSDUC_2"/>
    <property type="match status" value="1"/>
</dbReference>
<dbReference type="SUPFAM" id="SSF58104">
    <property type="entry name" value="Methyl-accepting chemotaxis protein (MCP) signaling domain"/>
    <property type="match status" value="1"/>
</dbReference>
<dbReference type="Pfam" id="PF00015">
    <property type="entry name" value="MCPsignal"/>
    <property type="match status" value="1"/>
</dbReference>
<evidence type="ECO:0000256" key="5">
    <source>
        <dbReference type="SAM" id="Coils"/>
    </source>
</evidence>
<sequence length="564" mass="60682">MRYNGPVTHNEYVLSDGDVLISKTDPQSHITYANQRFIEVSGFSYEELKDSPHNIVRHPDMPESVFADMWHDLQGGQFWSGLVKNRRKNGDHYWVRANVVPIRENGQLKGYASIRVKPSAAETAHAEAVYRDIREQGGRYVVRHGQAYRRGILHAVRRIDWRSLAVRNLVASLTITALPATLGLTAWNLMPETASLADESLLAGGVLCGALLGWLNWRGTARLSRTLHKAHDFALQVAAGNLKADLPSQGSDELGQMLKALAFMRQSLGALIGDVERRIGVVEPAVTELVSNNEAMASRLEQQASSVQQTAASTEQISATVSQSAEHAQQAGKATLGNVEAVDAAAQVMQALASSMQEITRQADNMAGIVGTIDSIAFQTNILALNASVEAARAGDHGRGFAVVAQEVRKLASESATAAHRVQVLIHSARSEIETGRAHAGKAEDAMTAIKAASYEVNELMQEISAATAEQSQGIEQISQAIGEIDRATQTSAGSMQRYQAATASLDHEVRALAHSAGAFGDDQPRSGKLATVSSAITTMIHERNGLSRGTGRQMVASEELISC</sequence>
<keyword evidence="9" id="KW-1185">Reference proteome</keyword>
<proteinExistence type="inferred from homology"/>
<evidence type="ECO:0000256" key="3">
    <source>
        <dbReference type="ARBA" id="ARBA00029447"/>
    </source>
</evidence>
<name>A0ABS6ZJY7_9GAMM</name>
<dbReference type="PANTHER" id="PTHR43531:SF14">
    <property type="entry name" value="METHYL-ACCEPTING CHEMOTAXIS PROTEIN I-RELATED"/>
    <property type="match status" value="1"/>
</dbReference>
<dbReference type="Gene3D" id="1.10.287.950">
    <property type="entry name" value="Methyl-accepting chemotaxis protein"/>
    <property type="match status" value="1"/>
</dbReference>
<dbReference type="Proteomes" id="UP000769617">
    <property type="component" value="Unassembled WGS sequence"/>
</dbReference>
<evidence type="ECO:0000259" key="7">
    <source>
        <dbReference type="PROSITE" id="PS50885"/>
    </source>
</evidence>
<dbReference type="InterPro" id="IPR003660">
    <property type="entry name" value="HAMP_dom"/>
</dbReference>
<accession>A0ABS6ZJY7</accession>
<dbReference type="SMART" id="SM00283">
    <property type="entry name" value="MA"/>
    <property type="match status" value="1"/>
</dbReference>
<evidence type="ECO:0000256" key="2">
    <source>
        <dbReference type="ARBA" id="ARBA00023224"/>
    </source>
</evidence>
<dbReference type="InterPro" id="IPR051310">
    <property type="entry name" value="MCP_chemotaxis"/>
</dbReference>
<dbReference type="InterPro" id="IPR035965">
    <property type="entry name" value="PAS-like_dom_sf"/>
</dbReference>
<feature type="domain" description="HAMP" evidence="7">
    <location>
        <begin position="221"/>
        <end position="273"/>
    </location>
</feature>
<dbReference type="InterPro" id="IPR004090">
    <property type="entry name" value="Chemotax_Me-accpt_rcpt"/>
</dbReference>
<dbReference type="CDD" id="cd00130">
    <property type="entry name" value="PAS"/>
    <property type="match status" value="1"/>
</dbReference>
<protein>
    <submittedName>
        <fullName evidence="8">PAS domain-containing protein</fullName>
    </submittedName>
</protein>
<evidence type="ECO:0000256" key="4">
    <source>
        <dbReference type="PROSITE-ProRule" id="PRU00284"/>
    </source>
</evidence>
<evidence type="ECO:0000259" key="6">
    <source>
        <dbReference type="PROSITE" id="PS50111"/>
    </source>
</evidence>
<dbReference type="PROSITE" id="PS50885">
    <property type="entry name" value="HAMP"/>
    <property type="match status" value="1"/>
</dbReference>
<dbReference type="InterPro" id="IPR013655">
    <property type="entry name" value="PAS_fold_3"/>
</dbReference>
<dbReference type="RefSeq" id="WP_219790362.1">
    <property type="nucleotide sequence ID" value="NZ_JAHYCA010000001.1"/>
</dbReference>
<evidence type="ECO:0000256" key="1">
    <source>
        <dbReference type="ARBA" id="ARBA00022481"/>
    </source>
</evidence>
<dbReference type="Gene3D" id="3.30.450.20">
    <property type="entry name" value="PAS domain"/>
    <property type="match status" value="1"/>
</dbReference>
<dbReference type="CDD" id="cd11386">
    <property type="entry name" value="MCP_signal"/>
    <property type="match status" value="1"/>
</dbReference>
<dbReference type="NCBIfam" id="TIGR00229">
    <property type="entry name" value="sensory_box"/>
    <property type="match status" value="1"/>
</dbReference>
<dbReference type="InterPro" id="IPR000014">
    <property type="entry name" value="PAS"/>
</dbReference>
<feature type="coiled-coil region" evidence="5">
    <location>
        <begin position="443"/>
        <end position="470"/>
    </location>
</feature>
<dbReference type="PANTHER" id="PTHR43531">
    <property type="entry name" value="PROTEIN ICFG"/>
    <property type="match status" value="1"/>
</dbReference>
<comment type="similarity">
    <text evidence="3">Belongs to the methyl-accepting chemotaxis (MCP) protein family.</text>
</comment>